<sequence>MNSLEIILIGIGLSMDAVGVCLSNSMVFKNLTLKKRLAMPLFFGFFQGLMPLIGYFTGEFFAQYITRYSRFIVFLILGAIGIKMLKDAFCTEEKCKENNTPLTYQLLFTQAIATSIDALAVGVGFSTLSVNIFAAITLISLTTFVCSYLAVYIGKKFGSLLENKAQLLGGCILVLIAIKALF</sequence>
<evidence type="ECO:0000313" key="2">
    <source>
        <dbReference type="Proteomes" id="UP000224460"/>
    </source>
</evidence>
<reference evidence="1" key="1">
    <citation type="submission" date="2017-10" db="EMBL/GenBank/DDBJ databases">
        <title>Genome sequence of cellulolytic Lachnospiraceae bacterium XHS1971 isolated from hotspring sediment.</title>
        <authorList>
            <person name="Vasudevan G."/>
            <person name="Joshi A.J."/>
            <person name="Hivarkar S."/>
            <person name="Lanjekar V.B."/>
            <person name="Dhakephalkar P.K."/>
            <person name="Dagar S."/>
        </authorList>
    </citation>
    <scope>NUCLEOTIDE SEQUENCE</scope>
    <source>
        <strain evidence="1">XHS1971</strain>
    </source>
</reference>
<dbReference type="Proteomes" id="UP000224460">
    <property type="component" value="Unassembled WGS sequence"/>
</dbReference>
<gene>
    <name evidence="1" type="ORF">CS063_00265</name>
</gene>
<name>A0AC61DGE6_9FIRM</name>
<evidence type="ECO:0000313" key="1">
    <source>
        <dbReference type="EMBL" id="PHV71945.1"/>
    </source>
</evidence>
<dbReference type="EMBL" id="PEDL01000001">
    <property type="protein sequence ID" value="PHV71945.1"/>
    <property type="molecule type" value="Genomic_DNA"/>
</dbReference>
<comment type="caution">
    <text evidence="1">The sequence shown here is derived from an EMBL/GenBank/DDBJ whole genome shotgun (WGS) entry which is preliminary data.</text>
</comment>
<keyword evidence="2" id="KW-1185">Reference proteome</keyword>
<accession>A0AC61DGE6</accession>
<protein>
    <submittedName>
        <fullName evidence="1">Uncharacterized protein</fullName>
    </submittedName>
</protein>
<organism evidence="1 2">
    <name type="scientific">Sporanaerobium hydrogeniformans</name>
    <dbReference type="NCBI Taxonomy" id="3072179"/>
    <lineage>
        <taxon>Bacteria</taxon>
        <taxon>Bacillati</taxon>
        <taxon>Bacillota</taxon>
        <taxon>Clostridia</taxon>
        <taxon>Lachnospirales</taxon>
        <taxon>Lachnospiraceae</taxon>
        <taxon>Sporanaerobium</taxon>
    </lineage>
</organism>
<proteinExistence type="predicted"/>